<proteinExistence type="predicted"/>
<organism evidence="1 2">
    <name type="scientific">Coprinopsis marcescibilis</name>
    <name type="common">Agaric fungus</name>
    <name type="synonym">Psathyrella marcescibilis</name>
    <dbReference type="NCBI Taxonomy" id="230819"/>
    <lineage>
        <taxon>Eukaryota</taxon>
        <taxon>Fungi</taxon>
        <taxon>Dikarya</taxon>
        <taxon>Basidiomycota</taxon>
        <taxon>Agaricomycotina</taxon>
        <taxon>Agaricomycetes</taxon>
        <taxon>Agaricomycetidae</taxon>
        <taxon>Agaricales</taxon>
        <taxon>Agaricineae</taxon>
        <taxon>Psathyrellaceae</taxon>
        <taxon>Coprinopsis</taxon>
    </lineage>
</organism>
<gene>
    <name evidence="1" type="ORF">FA15DRAFT_655579</name>
</gene>
<accession>A0A5C3KWK5</accession>
<protein>
    <recommendedName>
        <fullName evidence="3">F-box domain-containing protein</fullName>
    </recommendedName>
</protein>
<evidence type="ECO:0000313" key="2">
    <source>
        <dbReference type="Proteomes" id="UP000307440"/>
    </source>
</evidence>
<keyword evidence="2" id="KW-1185">Reference proteome</keyword>
<evidence type="ECO:0008006" key="3">
    <source>
        <dbReference type="Google" id="ProtNLM"/>
    </source>
</evidence>
<evidence type="ECO:0000313" key="1">
    <source>
        <dbReference type="EMBL" id="TFK24794.1"/>
    </source>
</evidence>
<dbReference type="AlphaFoldDB" id="A0A5C3KWK5"/>
<reference evidence="1 2" key="1">
    <citation type="journal article" date="2019" name="Nat. Ecol. Evol.">
        <title>Megaphylogeny resolves global patterns of mushroom evolution.</title>
        <authorList>
            <person name="Varga T."/>
            <person name="Krizsan K."/>
            <person name="Foldi C."/>
            <person name="Dima B."/>
            <person name="Sanchez-Garcia M."/>
            <person name="Sanchez-Ramirez S."/>
            <person name="Szollosi G.J."/>
            <person name="Szarkandi J.G."/>
            <person name="Papp V."/>
            <person name="Albert L."/>
            <person name="Andreopoulos W."/>
            <person name="Angelini C."/>
            <person name="Antonin V."/>
            <person name="Barry K.W."/>
            <person name="Bougher N.L."/>
            <person name="Buchanan P."/>
            <person name="Buyck B."/>
            <person name="Bense V."/>
            <person name="Catcheside P."/>
            <person name="Chovatia M."/>
            <person name="Cooper J."/>
            <person name="Damon W."/>
            <person name="Desjardin D."/>
            <person name="Finy P."/>
            <person name="Geml J."/>
            <person name="Haridas S."/>
            <person name="Hughes K."/>
            <person name="Justo A."/>
            <person name="Karasinski D."/>
            <person name="Kautmanova I."/>
            <person name="Kiss B."/>
            <person name="Kocsube S."/>
            <person name="Kotiranta H."/>
            <person name="LaButti K.M."/>
            <person name="Lechner B.E."/>
            <person name="Liimatainen K."/>
            <person name="Lipzen A."/>
            <person name="Lukacs Z."/>
            <person name="Mihaltcheva S."/>
            <person name="Morgado L.N."/>
            <person name="Niskanen T."/>
            <person name="Noordeloos M.E."/>
            <person name="Ohm R.A."/>
            <person name="Ortiz-Santana B."/>
            <person name="Ovrebo C."/>
            <person name="Racz N."/>
            <person name="Riley R."/>
            <person name="Savchenko A."/>
            <person name="Shiryaev A."/>
            <person name="Soop K."/>
            <person name="Spirin V."/>
            <person name="Szebenyi C."/>
            <person name="Tomsovsky M."/>
            <person name="Tulloss R.E."/>
            <person name="Uehling J."/>
            <person name="Grigoriev I.V."/>
            <person name="Vagvolgyi C."/>
            <person name="Papp T."/>
            <person name="Martin F.M."/>
            <person name="Miettinen O."/>
            <person name="Hibbett D.S."/>
            <person name="Nagy L.G."/>
        </authorList>
    </citation>
    <scope>NUCLEOTIDE SEQUENCE [LARGE SCALE GENOMIC DNA]</scope>
    <source>
        <strain evidence="1 2">CBS 121175</strain>
    </source>
</reference>
<dbReference type="OrthoDB" id="2986625at2759"/>
<name>A0A5C3KWK5_COPMA</name>
<dbReference type="Proteomes" id="UP000307440">
    <property type="component" value="Unassembled WGS sequence"/>
</dbReference>
<sequence>MSDQICGIIIESLKPKFAVLDELQIQGFPGFSLLVQPGHFGNLKSLSIENLTEDHMESPSSTEDAPFKSLNISFGLLGAFSKSDQASLDNPMPIQPLIGNGSRLTNFALNTTGCFALASLQVLDLWCGQLGQRSLPSQTWTIWHALRATGVRLQSLSTDDVSPALNQYISSYSGLEQLTIKTYINYWHEEYVVMSPLLASEFFKTALPLHTGTLRHLSLNVNHSRWGSWWFGEENAGLIRELEFPKLRMLNIGSFIQDLGLVPPEGQDYLQILLETTLSSKHFPCLEVVEAWQVTELETRVYTPPFPQQDREDQIEVTKIQGYRFPAGIRTACQQPDGKNAITPHVLYRIGYTTDDWDAQIDGGLLYFRRRVQAEDDDEYWPIGYTDKDSGGVGQG</sequence>
<dbReference type="EMBL" id="ML210194">
    <property type="protein sequence ID" value="TFK24794.1"/>
    <property type="molecule type" value="Genomic_DNA"/>
</dbReference>